<dbReference type="InterPro" id="IPR050179">
    <property type="entry name" value="Trans_hexapeptide_repeat"/>
</dbReference>
<evidence type="ECO:0000256" key="3">
    <source>
        <dbReference type="PIRSR" id="PIRSR620019-2"/>
    </source>
</evidence>
<evidence type="ECO:0000313" key="5">
    <source>
        <dbReference type="EMBL" id="RGZ47062.1"/>
    </source>
</evidence>
<evidence type="ECO:0000313" key="6">
    <source>
        <dbReference type="Proteomes" id="UP000285173"/>
    </source>
</evidence>
<dbReference type="InterPro" id="IPR041561">
    <property type="entry name" value="PglD_N"/>
</dbReference>
<reference evidence="5 6" key="1">
    <citation type="submission" date="2018-08" db="EMBL/GenBank/DDBJ databases">
        <title>A genome reference for cultivated species of the human gut microbiota.</title>
        <authorList>
            <person name="Zou Y."/>
            <person name="Xue W."/>
            <person name="Luo G."/>
        </authorList>
    </citation>
    <scope>NUCLEOTIDE SEQUENCE [LARGE SCALE GENOMIC DNA]</scope>
    <source>
        <strain evidence="5 6">AM50-15</strain>
    </source>
</reference>
<dbReference type="Proteomes" id="UP000285173">
    <property type="component" value="Unassembled WGS sequence"/>
</dbReference>
<feature type="active site" description="Proton acceptor" evidence="2">
    <location>
        <position position="122"/>
    </location>
</feature>
<dbReference type="CDD" id="cd03360">
    <property type="entry name" value="LbH_AT_putative"/>
    <property type="match status" value="1"/>
</dbReference>
<sequence length="200" mass="21354">MTLYGAGGHCKVVVDILQTLGYSIKRIVDDNPLSQSLLNIPMTYPEGEFGFTIITIGNCQMRKKIVDRITVKKYVTAIHPSAIIAPNVFIGEGCMIIHGAIIQSCSSIGRHCIINTKAVVEHDSVIHDFVHIAPGAIVCGGVEIGECTWLGAGSVVKQGIKIGSNCMIGAGSVVVKDIPDNVVAYGNPCRVIKQNNNIKI</sequence>
<dbReference type="InterPro" id="IPR001451">
    <property type="entry name" value="Hexapep"/>
</dbReference>
<dbReference type="Pfam" id="PF00132">
    <property type="entry name" value="Hexapep"/>
    <property type="match status" value="1"/>
</dbReference>
<protein>
    <submittedName>
        <fullName evidence="5">Acetyltransferase</fullName>
    </submittedName>
</protein>
<dbReference type="Gene3D" id="2.160.10.10">
    <property type="entry name" value="Hexapeptide repeat proteins"/>
    <property type="match status" value="1"/>
</dbReference>
<dbReference type="PANTHER" id="PTHR43300">
    <property type="entry name" value="ACETYLTRANSFERASE"/>
    <property type="match status" value="1"/>
</dbReference>
<feature type="binding site" evidence="3">
    <location>
        <position position="131"/>
    </location>
    <ligand>
        <name>acetyl-CoA</name>
        <dbReference type="ChEBI" id="CHEBI:57288"/>
    </ligand>
</feature>
<dbReference type="SUPFAM" id="SSF51161">
    <property type="entry name" value="Trimeric LpxA-like enzymes"/>
    <property type="match status" value="1"/>
</dbReference>
<dbReference type="NCBIfam" id="TIGR03570">
    <property type="entry name" value="NeuD_NnaD"/>
    <property type="match status" value="1"/>
</dbReference>
<dbReference type="InterPro" id="IPR011004">
    <property type="entry name" value="Trimer_LpxA-like_sf"/>
</dbReference>
<accession>A0A413NEX4</accession>
<comment type="similarity">
    <text evidence="1">Belongs to the transferase hexapeptide repeat family.</text>
</comment>
<proteinExistence type="inferred from homology"/>
<keyword evidence="5" id="KW-0808">Transferase</keyword>
<name>A0A413NEX4_9BACT</name>
<dbReference type="Gene3D" id="3.40.50.20">
    <property type="match status" value="1"/>
</dbReference>
<organism evidence="5 6">
    <name type="scientific">Parabacteroides merdae</name>
    <dbReference type="NCBI Taxonomy" id="46503"/>
    <lineage>
        <taxon>Bacteria</taxon>
        <taxon>Pseudomonadati</taxon>
        <taxon>Bacteroidota</taxon>
        <taxon>Bacteroidia</taxon>
        <taxon>Bacteroidales</taxon>
        <taxon>Tannerellaceae</taxon>
        <taxon>Parabacteroides</taxon>
    </lineage>
</organism>
<dbReference type="InterPro" id="IPR020019">
    <property type="entry name" value="AcTrfase_PglD-like"/>
</dbReference>
<evidence type="ECO:0000259" key="4">
    <source>
        <dbReference type="Pfam" id="PF17836"/>
    </source>
</evidence>
<feature type="site" description="Increases basicity of active site His" evidence="2">
    <location>
        <position position="123"/>
    </location>
</feature>
<feature type="binding site" evidence="3">
    <location>
        <position position="57"/>
    </location>
    <ligand>
        <name>substrate</name>
    </ligand>
</feature>
<dbReference type="PANTHER" id="PTHR43300:SF7">
    <property type="entry name" value="UDP-N-ACETYLBACILLOSAMINE N-ACETYLTRANSFERASE"/>
    <property type="match status" value="1"/>
</dbReference>
<dbReference type="Pfam" id="PF17836">
    <property type="entry name" value="PglD_N"/>
    <property type="match status" value="1"/>
</dbReference>
<feature type="domain" description="PglD N-terminal" evidence="4">
    <location>
        <begin position="3"/>
        <end position="69"/>
    </location>
</feature>
<dbReference type="EMBL" id="QSEF01000015">
    <property type="protein sequence ID" value="RGZ47062.1"/>
    <property type="molecule type" value="Genomic_DNA"/>
</dbReference>
<evidence type="ECO:0000256" key="2">
    <source>
        <dbReference type="PIRSR" id="PIRSR620019-1"/>
    </source>
</evidence>
<evidence type="ECO:0000256" key="1">
    <source>
        <dbReference type="ARBA" id="ARBA00007274"/>
    </source>
</evidence>
<gene>
    <name evidence="5" type="ORF">DW986_11320</name>
</gene>
<comment type="caution">
    <text evidence="5">The sequence shown here is derived from an EMBL/GenBank/DDBJ whole genome shotgun (WGS) entry which is preliminary data.</text>
</comment>
<dbReference type="GO" id="GO:0016740">
    <property type="term" value="F:transferase activity"/>
    <property type="evidence" value="ECO:0007669"/>
    <property type="project" value="UniProtKB-KW"/>
</dbReference>
<dbReference type="AlphaFoldDB" id="A0A413NEX4"/>